<dbReference type="InterPro" id="IPR002491">
    <property type="entry name" value="ABC_transptr_periplasmic_BD"/>
</dbReference>
<dbReference type="RefSeq" id="WP_287275974.1">
    <property type="nucleotide sequence ID" value="NZ_JAMYMY010000026.1"/>
</dbReference>
<organism evidence="2 3">
    <name type="scientific">Mesorhizobium opportunistum</name>
    <dbReference type="NCBI Taxonomy" id="593909"/>
    <lineage>
        <taxon>Bacteria</taxon>
        <taxon>Pseudomonadati</taxon>
        <taxon>Pseudomonadota</taxon>
        <taxon>Alphaproteobacteria</taxon>
        <taxon>Hyphomicrobiales</taxon>
        <taxon>Phyllobacteriaceae</taxon>
        <taxon>Mesorhizobium</taxon>
    </lineage>
</organism>
<keyword evidence="3" id="KW-1185">Reference proteome</keyword>
<protein>
    <submittedName>
        <fullName evidence="2">Hemin ABC transporter substrate-binding protein</fullName>
    </submittedName>
</protein>
<dbReference type="EMBL" id="JAMYPJ010000024">
    <property type="protein sequence ID" value="MER8934810.1"/>
    <property type="molecule type" value="Genomic_DNA"/>
</dbReference>
<dbReference type="Proteomes" id="UP001464387">
    <property type="component" value="Unassembled WGS sequence"/>
</dbReference>
<evidence type="ECO:0000313" key="3">
    <source>
        <dbReference type="Proteomes" id="UP001464387"/>
    </source>
</evidence>
<sequence length="307" mass="31949">MRSFLNMLALSLPAVRGSILAPMIGLSLAFAALQPAGAAEGIAVFSDRSKIAAIGGSITEIVYALGEEKRLVARDSTSNYPKAALDLPDVGYMRALSPEGVLSVNPTGILALHGSGPREAVDVLKKTSIPFIEVPEHYSHEGILEKVRIVGKALGVDAKAEVLAKELDAKLTAAERRTASIKERKRVLFVLSIQGGKILAAGSDTAADGMVRLAGGVNAIEGFSGYKQLSDEAIITAGPDVILMMSNAGPPVSDDELFGNPSIASTPAGAARKLIRIDGGYLLGFGPRTADAIHDLAVSFYGAQVTD</sequence>
<dbReference type="SUPFAM" id="SSF53807">
    <property type="entry name" value="Helical backbone' metal receptor"/>
    <property type="match status" value="1"/>
</dbReference>
<dbReference type="PROSITE" id="PS50983">
    <property type="entry name" value="FE_B12_PBP"/>
    <property type="match status" value="1"/>
</dbReference>
<evidence type="ECO:0000313" key="2">
    <source>
        <dbReference type="EMBL" id="MER8934810.1"/>
    </source>
</evidence>
<gene>
    <name evidence="2" type="ORF">NKI33_17740</name>
</gene>
<dbReference type="PANTHER" id="PTHR30535">
    <property type="entry name" value="VITAMIN B12-BINDING PROTEIN"/>
    <property type="match status" value="1"/>
</dbReference>
<evidence type="ECO:0000259" key="1">
    <source>
        <dbReference type="PROSITE" id="PS50983"/>
    </source>
</evidence>
<name>A0ABV1YI51_9HYPH</name>
<proteinExistence type="predicted"/>
<comment type="caution">
    <text evidence="2">The sequence shown here is derived from an EMBL/GenBank/DDBJ whole genome shotgun (WGS) entry which is preliminary data.</text>
</comment>
<dbReference type="CDD" id="cd01149">
    <property type="entry name" value="HutB"/>
    <property type="match status" value="1"/>
</dbReference>
<dbReference type="PANTHER" id="PTHR30535:SF4">
    <property type="entry name" value="HEMIN-BINDING PERIPLASMIC PROTEIN HMUT"/>
    <property type="match status" value="1"/>
</dbReference>
<feature type="domain" description="Fe/B12 periplasmic-binding" evidence="1">
    <location>
        <begin position="50"/>
        <end position="304"/>
    </location>
</feature>
<dbReference type="Pfam" id="PF01497">
    <property type="entry name" value="Peripla_BP_2"/>
    <property type="match status" value="1"/>
</dbReference>
<dbReference type="Gene3D" id="3.40.50.1980">
    <property type="entry name" value="Nitrogenase molybdenum iron protein domain"/>
    <property type="match status" value="2"/>
</dbReference>
<accession>A0ABV1YI51</accession>
<dbReference type="InterPro" id="IPR050902">
    <property type="entry name" value="ABC_Transporter_SBP"/>
</dbReference>
<reference evidence="2 3" key="1">
    <citation type="journal article" date="2024" name="Proc. Natl. Acad. Sci. U.S.A.">
        <title>The evolutionary genomics of adaptation to stress in wild rhizobium bacteria.</title>
        <authorList>
            <person name="Kehlet-Delgado H."/>
            <person name="Montoya A.P."/>
            <person name="Jensen K.T."/>
            <person name="Wendlandt C.E."/>
            <person name="Dexheimer C."/>
            <person name="Roberts M."/>
            <person name="Torres Martinez L."/>
            <person name="Friesen M.L."/>
            <person name="Griffitts J.S."/>
            <person name="Porter S.S."/>
        </authorList>
    </citation>
    <scope>NUCLEOTIDE SEQUENCE [LARGE SCALE GENOMIC DNA]</scope>
    <source>
        <strain evidence="2 3">M0729</strain>
    </source>
</reference>